<dbReference type="EMBL" id="KN406105">
    <property type="protein sequence ID" value="KHG16404.1"/>
    <property type="molecule type" value="Genomic_DNA"/>
</dbReference>
<organism evidence="2 3">
    <name type="scientific">Gossypium arboreum</name>
    <name type="common">Tree cotton</name>
    <name type="synonym">Gossypium nanking</name>
    <dbReference type="NCBI Taxonomy" id="29729"/>
    <lineage>
        <taxon>Eukaryota</taxon>
        <taxon>Viridiplantae</taxon>
        <taxon>Streptophyta</taxon>
        <taxon>Embryophyta</taxon>
        <taxon>Tracheophyta</taxon>
        <taxon>Spermatophyta</taxon>
        <taxon>Magnoliopsida</taxon>
        <taxon>eudicotyledons</taxon>
        <taxon>Gunneridae</taxon>
        <taxon>Pentapetalae</taxon>
        <taxon>rosids</taxon>
        <taxon>malvids</taxon>
        <taxon>Malvales</taxon>
        <taxon>Malvaceae</taxon>
        <taxon>Malvoideae</taxon>
        <taxon>Gossypium</taxon>
    </lineage>
</organism>
<evidence type="ECO:0000256" key="1">
    <source>
        <dbReference type="SAM" id="Phobius"/>
    </source>
</evidence>
<gene>
    <name evidence="2" type="ORF">F383_21405</name>
</gene>
<accession>A0A0B0NX18</accession>
<keyword evidence="3" id="KW-1185">Reference proteome</keyword>
<reference evidence="3" key="1">
    <citation type="submission" date="2014-09" db="EMBL/GenBank/DDBJ databases">
        <authorList>
            <person name="Mudge J."/>
            <person name="Ramaraj T."/>
            <person name="Lindquist I.E."/>
            <person name="Bharti A.K."/>
            <person name="Sundararajan A."/>
            <person name="Cameron C.T."/>
            <person name="Woodward J.E."/>
            <person name="May G.D."/>
            <person name="Brubaker C."/>
            <person name="Broadhvest J."/>
            <person name="Wilkins T.A."/>
        </authorList>
    </citation>
    <scope>NUCLEOTIDE SEQUENCE</scope>
    <source>
        <strain evidence="3">cv. AKA8401</strain>
    </source>
</reference>
<dbReference type="Proteomes" id="UP000032142">
    <property type="component" value="Unassembled WGS sequence"/>
</dbReference>
<keyword evidence="1" id="KW-1133">Transmembrane helix</keyword>
<feature type="transmembrane region" description="Helical" evidence="1">
    <location>
        <begin position="21"/>
        <end position="40"/>
    </location>
</feature>
<evidence type="ECO:0000313" key="2">
    <source>
        <dbReference type="EMBL" id="KHG16404.1"/>
    </source>
</evidence>
<keyword evidence="1" id="KW-0472">Membrane</keyword>
<keyword evidence="1" id="KW-0812">Transmembrane</keyword>
<name>A0A0B0NX18_GOSAR</name>
<proteinExistence type="predicted"/>
<evidence type="ECO:0000313" key="3">
    <source>
        <dbReference type="Proteomes" id="UP000032142"/>
    </source>
</evidence>
<protein>
    <submittedName>
        <fullName evidence="2">Uncharacterized protein</fullName>
    </submittedName>
</protein>
<sequence length="41" mass="4952">MVLHVNHKSMQRRRRGLTQKHISDSYVSFFSQLIYSFIIVQ</sequence>
<dbReference type="AlphaFoldDB" id="A0A0B0NX18"/>